<evidence type="ECO:0000256" key="3">
    <source>
        <dbReference type="ARBA" id="ARBA00023157"/>
    </source>
</evidence>
<proteinExistence type="predicted"/>
<name>A0AAD4NKK3_9BILA</name>
<dbReference type="InterPro" id="IPR048280">
    <property type="entry name" value="COX6B-like"/>
</dbReference>
<keyword evidence="3" id="KW-1015">Disulfide bond</keyword>
<dbReference type="GO" id="GO:0005739">
    <property type="term" value="C:mitochondrion"/>
    <property type="evidence" value="ECO:0007669"/>
    <property type="project" value="UniProtKB-SubCell"/>
</dbReference>
<organism evidence="4 5">
    <name type="scientific">Ditylenchus destructor</name>
    <dbReference type="NCBI Taxonomy" id="166010"/>
    <lineage>
        <taxon>Eukaryota</taxon>
        <taxon>Metazoa</taxon>
        <taxon>Ecdysozoa</taxon>
        <taxon>Nematoda</taxon>
        <taxon>Chromadorea</taxon>
        <taxon>Rhabditida</taxon>
        <taxon>Tylenchina</taxon>
        <taxon>Tylenchomorpha</taxon>
        <taxon>Sphaerularioidea</taxon>
        <taxon>Anguinidae</taxon>
        <taxon>Anguininae</taxon>
        <taxon>Ditylenchus</taxon>
    </lineage>
</organism>
<dbReference type="SUPFAM" id="SSF47694">
    <property type="entry name" value="Cytochrome c oxidase subunit h"/>
    <property type="match status" value="1"/>
</dbReference>
<comment type="caution">
    <text evidence="4">The sequence shown here is derived from an EMBL/GenBank/DDBJ whole genome shotgun (WGS) entry which is preliminary data.</text>
</comment>
<dbReference type="InterPro" id="IPR003213">
    <property type="entry name" value="Cyt_c_oxidase_su6B"/>
</dbReference>
<dbReference type="CDD" id="cd00926">
    <property type="entry name" value="Cyt_c_Oxidase_VIb"/>
    <property type="match status" value="1"/>
</dbReference>
<dbReference type="Pfam" id="PF02297">
    <property type="entry name" value="COX6B"/>
    <property type="match status" value="1"/>
</dbReference>
<comment type="subcellular location">
    <subcellularLocation>
        <location evidence="1">Mitochondrion</location>
    </subcellularLocation>
</comment>
<evidence type="ECO:0000313" key="4">
    <source>
        <dbReference type="EMBL" id="KAI1729209.1"/>
    </source>
</evidence>
<evidence type="ECO:0000256" key="1">
    <source>
        <dbReference type="ARBA" id="ARBA00004173"/>
    </source>
</evidence>
<dbReference type="InterPro" id="IPR036549">
    <property type="entry name" value="CX6/COA6-like_sf"/>
</dbReference>
<sequence length="123" mass="15110">MSDVDNIEVPDDFPERVKKYMGKYENVFPHPDHPGWYKKELNEDAIKQVAWSAPYDARFPQTRKQAQCFHYYVDFFRCKELMGEDYKPCKFFQNVYKDICPSFWIEKWDDWRDEGRFPARFDR</sequence>
<dbReference type="Proteomes" id="UP001201812">
    <property type="component" value="Unassembled WGS sequence"/>
</dbReference>
<keyword evidence="2" id="KW-0496">Mitochondrion</keyword>
<gene>
    <name evidence="4" type="ORF">DdX_01435</name>
</gene>
<reference evidence="4" key="1">
    <citation type="submission" date="2022-01" db="EMBL/GenBank/DDBJ databases">
        <title>Genome Sequence Resource for Two Populations of Ditylenchus destructor, the Migratory Endoparasitic Phytonematode.</title>
        <authorList>
            <person name="Zhang H."/>
            <person name="Lin R."/>
            <person name="Xie B."/>
        </authorList>
    </citation>
    <scope>NUCLEOTIDE SEQUENCE</scope>
    <source>
        <strain evidence="4">BazhouSP</strain>
    </source>
</reference>
<dbReference type="Gene3D" id="1.10.10.140">
    <property type="entry name" value="Cytochrome c oxidase, subunit VIb"/>
    <property type="match status" value="1"/>
</dbReference>
<protein>
    <submittedName>
        <fullName evidence="4">Cytochrome oxidase c subunit VIb domain-containing protein</fullName>
    </submittedName>
</protein>
<dbReference type="AlphaFoldDB" id="A0AAD4NKK3"/>
<evidence type="ECO:0000313" key="5">
    <source>
        <dbReference type="Proteomes" id="UP001201812"/>
    </source>
</evidence>
<keyword evidence="5" id="KW-1185">Reference proteome</keyword>
<evidence type="ECO:0000256" key="2">
    <source>
        <dbReference type="ARBA" id="ARBA00023128"/>
    </source>
</evidence>
<dbReference type="GO" id="GO:0045277">
    <property type="term" value="C:respiratory chain complex IV"/>
    <property type="evidence" value="ECO:0007669"/>
    <property type="project" value="InterPro"/>
</dbReference>
<dbReference type="EMBL" id="JAKKPZ010000001">
    <property type="protein sequence ID" value="KAI1729209.1"/>
    <property type="molecule type" value="Genomic_DNA"/>
</dbReference>
<accession>A0AAD4NKK3</accession>
<dbReference type="PANTHER" id="PTHR11387">
    <property type="entry name" value="CYTOCHROME C OXIDASE SUBUNIT 6B"/>
    <property type="match status" value="1"/>
</dbReference>